<keyword evidence="2" id="KW-1185">Reference proteome</keyword>
<sequence>MASITEEDNPGAYRTDIEYIVKNSPIDASYIHPVTGKRIFESIPVGDRVRITNVNSLRTSVRIIMLLTIPHESDGPLMTKGSSDDKPTADSYNYHIFSMKNVDVEQIVTFPGCLPVIFPHLYLALDNSRGRNLKQSCLPEKWKPGEYAYVAWNYNGDLTYPVPGDRVEIRSLPMTRSGYGNPPKNLTGNEQSIYYKVCKVHTVTTTKECHWSGKRRVQAGNLTPVSG</sequence>
<comment type="caution">
    <text evidence="1">The sequence shown here is derived from an EMBL/GenBank/DDBJ whole genome shotgun (WGS) entry which is preliminary data.</text>
</comment>
<protein>
    <submittedName>
        <fullName evidence="1">Uncharacterized protein</fullName>
    </submittedName>
</protein>
<dbReference type="EMBL" id="JAACJK010000163">
    <property type="protein sequence ID" value="KAF5326396.1"/>
    <property type="molecule type" value="Genomic_DNA"/>
</dbReference>
<dbReference type="AlphaFoldDB" id="A0A8H5F7C4"/>
<proteinExistence type="predicted"/>
<dbReference type="Proteomes" id="UP000541558">
    <property type="component" value="Unassembled WGS sequence"/>
</dbReference>
<accession>A0A8H5F7C4</accession>
<evidence type="ECO:0000313" key="1">
    <source>
        <dbReference type="EMBL" id="KAF5326396.1"/>
    </source>
</evidence>
<reference evidence="1 2" key="1">
    <citation type="journal article" date="2020" name="ISME J.">
        <title>Uncovering the hidden diversity of litter-decomposition mechanisms in mushroom-forming fungi.</title>
        <authorList>
            <person name="Floudas D."/>
            <person name="Bentzer J."/>
            <person name="Ahren D."/>
            <person name="Johansson T."/>
            <person name="Persson P."/>
            <person name="Tunlid A."/>
        </authorList>
    </citation>
    <scope>NUCLEOTIDE SEQUENCE [LARGE SCALE GENOMIC DNA]</scope>
    <source>
        <strain evidence="1 2">CBS 175.51</strain>
    </source>
</reference>
<name>A0A8H5F7C4_9AGAR</name>
<gene>
    <name evidence="1" type="ORF">D9611_000495</name>
</gene>
<organism evidence="1 2">
    <name type="scientific">Ephemerocybe angulata</name>
    <dbReference type="NCBI Taxonomy" id="980116"/>
    <lineage>
        <taxon>Eukaryota</taxon>
        <taxon>Fungi</taxon>
        <taxon>Dikarya</taxon>
        <taxon>Basidiomycota</taxon>
        <taxon>Agaricomycotina</taxon>
        <taxon>Agaricomycetes</taxon>
        <taxon>Agaricomycetidae</taxon>
        <taxon>Agaricales</taxon>
        <taxon>Agaricineae</taxon>
        <taxon>Psathyrellaceae</taxon>
        <taxon>Ephemerocybe</taxon>
    </lineage>
</organism>
<evidence type="ECO:0000313" key="2">
    <source>
        <dbReference type="Proteomes" id="UP000541558"/>
    </source>
</evidence>
<dbReference type="OrthoDB" id="10334097at2759"/>